<feature type="compositionally biased region" description="Low complexity" evidence="1">
    <location>
        <begin position="313"/>
        <end position="343"/>
    </location>
</feature>
<protein>
    <recommendedName>
        <fullName evidence="2">SOS1/NGEF-like PH domain-containing protein</fullName>
    </recommendedName>
</protein>
<accession>A0A8J4T3T1</accession>
<organism evidence="3 4">
    <name type="scientific">Paragonimus heterotremus</name>
    <dbReference type="NCBI Taxonomy" id="100268"/>
    <lineage>
        <taxon>Eukaryota</taxon>
        <taxon>Metazoa</taxon>
        <taxon>Spiralia</taxon>
        <taxon>Lophotrochozoa</taxon>
        <taxon>Platyhelminthes</taxon>
        <taxon>Trematoda</taxon>
        <taxon>Digenea</taxon>
        <taxon>Plagiorchiida</taxon>
        <taxon>Troglotremata</taxon>
        <taxon>Troglotrematidae</taxon>
        <taxon>Paragonimus</taxon>
    </lineage>
</organism>
<feature type="region of interest" description="Disordered" evidence="1">
    <location>
        <begin position="411"/>
        <end position="515"/>
    </location>
</feature>
<reference evidence="3" key="1">
    <citation type="submission" date="2019-05" db="EMBL/GenBank/DDBJ databases">
        <title>Annotation for the trematode Paragonimus heterotremus.</title>
        <authorList>
            <person name="Choi Y.-J."/>
        </authorList>
    </citation>
    <scope>NUCLEOTIDE SEQUENCE</scope>
    <source>
        <strain evidence="3">LC</strain>
    </source>
</reference>
<evidence type="ECO:0000259" key="2">
    <source>
        <dbReference type="Pfam" id="PF22697"/>
    </source>
</evidence>
<sequence>AARIDGFPGVITALGNILIRGDLLVATTTREQLLETVTGYKHALQDCTSAIGIPDMSHQFKGMSAQSARTATTPSSPVVSTDPSAAIQYSSYALGHGASNDAGNWPESAGLYTGNLKFIESRLFLFEQMLVVTEEVRPKRRVAAVDTFAQSTYQFRAAINVNKMRYEAHWYNCSLPNGHTNADAAAVDQLLSTGLAPDDLRFAVLDQTPGRDVVYVIDPITCSNREAWVVQLRDIQRMQHEFLLALQDPRRFKTGLRDDVWDLPTSSDSSNLLSRPETVNARNNQNFQHHPPQSQRQRKWPSFTMKRPGRLGSSSSSSNSKDVGNNNSSNMSIAPSKPATHTPTPTPTDSTGNQLARSLSAERRPVVRTRLDMDASVSESKFATGEELDAPCYRKSSLSANSSLKITYAYGPDSLSTECTGNNSSKGAGKKRNVFANLFGRNKSKQRGKPPHLLSPQQSQQNMTQRPNPISGATSDQDEENPAASRGNTPSPADLATVANCSAPAISVPDTGIDQ</sequence>
<feature type="compositionally biased region" description="Basic and acidic residues" evidence="1">
    <location>
        <begin position="360"/>
        <end position="373"/>
    </location>
</feature>
<dbReference type="EMBL" id="LUCH01005756">
    <property type="protein sequence ID" value="KAF5397801.1"/>
    <property type="molecule type" value="Genomic_DNA"/>
</dbReference>
<dbReference type="Proteomes" id="UP000748531">
    <property type="component" value="Unassembled WGS sequence"/>
</dbReference>
<dbReference type="Gene3D" id="2.30.29.30">
    <property type="entry name" value="Pleckstrin-homology domain (PH domain)/Phosphotyrosine-binding domain (PTB)"/>
    <property type="match status" value="1"/>
</dbReference>
<feature type="compositionally biased region" description="Polar residues" evidence="1">
    <location>
        <begin position="282"/>
        <end position="295"/>
    </location>
</feature>
<feature type="compositionally biased region" description="Polar residues" evidence="1">
    <location>
        <begin position="414"/>
        <end position="426"/>
    </location>
</feature>
<keyword evidence="4" id="KW-1185">Reference proteome</keyword>
<feature type="domain" description="SOS1/NGEF-like PH" evidence="2">
    <location>
        <begin position="118"/>
        <end position="234"/>
    </location>
</feature>
<feature type="compositionally biased region" description="Low complexity" evidence="1">
    <location>
        <begin position="451"/>
        <end position="461"/>
    </location>
</feature>
<feature type="compositionally biased region" description="Polar residues" evidence="1">
    <location>
        <begin position="462"/>
        <end position="475"/>
    </location>
</feature>
<evidence type="ECO:0000256" key="1">
    <source>
        <dbReference type="SAM" id="MobiDB-lite"/>
    </source>
</evidence>
<dbReference type="Pfam" id="PF22697">
    <property type="entry name" value="SOS1_NGEF_PH"/>
    <property type="match status" value="1"/>
</dbReference>
<dbReference type="OrthoDB" id="660555at2759"/>
<dbReference type="InterPro" id="IPR055251">
    <property type="entry name" value="SOS1_NGEF_PH"/>
</dbReference>
<evidence type="ECO:0000313" key="3">
    <source>
        <dbReference type="EMBL" id="KAF5397801.1"/>
    </source>
</evidence>
<evidence type="ECO:0000313" key="4">
    <source>
        <dbReference type="Proteomes" id="UP000748531"/>
    </source>
</evidence>
<gene>
    <name evidence="3" type="ORF">PHET_09039</name>
</gene>
<proteinExistence type="predicted"/>
<feature type="region of interest" description="Disordered" evidence="1">
    <location>
        <begin position="282"/>
        <end position="377"/>
    </location>
</feature>
<feature type="non-terminal residue" evidence="3">
    <location>
        <position position="515"/>
    </location>
</feature>
<comment type="caution">
    <text evidence="3">The sequence shown here is derived from an EMBL/GenBank/DDBJ whole genome shotgun (WGS) entry which is preliminary data.</text>
</comment>
<dbReference type="InterPro" id="IPR011993">
    <property type="entry name" value="PH-like_dom_sf"/>
</dbReference>
<dbReference type="AlphaFoldDB" id="A0A8J4T3T1"/>
<name>A0A8J4T3T1_9TREM</name>